<evidence type="ECO:0000256" key="4">
    <source>
        <dbReference type="RuleBase" id="RU000481"/>
    </source>
</evidence>
<name>A0ABP3KVF6_9BACI</name>
<dbReference type="Pfam" id="PF00155">
    <property type="entry name" value="Aminotran_1_2"/>
    <property type="match status" value="1"/>
</dbReference>
<dbReference type="InterPro" id="IPR015422">
    <property type="entry name" value="PyrdxlP-dep_Trfase_small"/>
</dbReference>
<accession>A0ABP3KVF6</accession>
<evidence type="ECO:0000313" key="6">
    <source>
        <dbReference type="EMBL" id="GAA0487861.1"/>
    </source>
</evidence>
<dbReference type="NCBIfam" id="NF006756">
    <property type="entry name" value="PRK09276.1"/>
    <property type="match status" value="1"/>
</dbReference>
<evidence type="ECO:0000313" key="7">
    <source>
        <dbReference type="Proteomes" id="UP001500880"/>
    </source>
</evidence>
<dbReference type="SUPFAM" id="SSF53383">
    <property type="entry name" value="PLP-dependent transferases"/>
    <property type="match status" value="1"/>
</dbReference>
<evidence type="ECO:0000259" key="5">
    <source>
        <dbReference type="Pfam" id="PF00155"/>
    </source>
</evidence>
<comment type="similarity">
    <text evidence="4">Belongs to the class-I pyridoxal-phosphate-dependent aminotransferase family.</text>
</comment>
<dbReference type="Gene3D" id="3.90.1150.10">
    <property type="entry name" value="Aspartate Aminotransferase, domain 1"/>
    <property type="match status" value="1"/>
</dbReference>
<dbReference type="InterPro" id="IPR004839">
    <property type="entry name" value="Aminotransferase_I/II_large"/>
</dbReference>
<dbReference type="RefSeq" id="WP_343838690.1">
    <property type="nucleotide sequence ID" value="NZ_BAAADO010000002.1"/>
</dbReference>
<dbReference type="InterPro" id="IPR015421">
    <property type="entry name" value="PyrdxlP-dep_Trfase_major"/>
</dbReference>
<dbReference type="CDD" id="cd00609">
    <property type="entry name" value="AAT_like"/>
    <property type="match status" value="1"/>
</dbReference>
<evidence type="ECO:0000256" key="3">
    <source>
        <dbReference type="ARBA" id="ARBA00022679"/>
    </source>
</evidence>
<dbReference type="PANTHER" id="PTHR42832:SF3">
    <property type="entry name" value="L-GLUTAMINE--4-(METHYLSULFANYL)-2-OXOBUTANOATE AMINOTRANSFERASE"/>
    <property type="match status" value="1"/>
</dbReference>
<protein>
    <recommendedName>
        <fullName evidence="4">Aminotransferase</fullName>
        <ecNumber evidence="4">2.6.1.-</ecNumber>
    </recommendedName>
</protein>
<feature type="domain" description="Aminotransferase class I/classII large" evidence="5">
    <location>
        <begin position="31"/>
        <end position="382"/>
    </location>
</feature>
<dbReference type="InterPro" id="IPR015424">
    <property type="entry name" value="PyrdxlP-dep_Trfase"/>
</dbReference>
<dbReference type="EMBL" id="BAAADO010000002">
    <property type="protein sequence ID" value="GAA0487861.1"/>
    <property type="molecule type" value="Genomic_DNA"/>
</dbReference>
<dbReference type="InterPro" id="IPR004838">
    <property type="entry name" value="NHTrfase_class1_PyrdxlP-BS"/>
</dbReference>
<evidence type="ECO:0000256" key="1">
    <source>
        <dbReference type="ARBA" id="ARBA00001933"/>
    </source>
</evidence>
<proteinExistence type="inferred from homology"/>
<sequence length="391" mass="43050">MDFVSEKIKALPPYLFSRIQKRKKQLEKEGKDIIDLGIGAPDLPTPSFIIDTLVNEVQKPENHRYSSYTGTDEFRQAVAHFYQKQYGVKLDPDEEVLALVGSKEGIAHFIPAVINQGEKVLVPNPGYPVYRSAVHLAGGNAIDLPLNAEQNGEPVFEELSDEALQDSKLMLLNYPGNPTAATVQKSTFLKAVTYAEKYQLAIAHDAAYSLTTFDGYQAPSMMEVPGAKEYAVEFGSLSKSFNMTGWRIGYVVGNREMIKALATYKSNVDTSQFIPVQKAAVAALTSDLSAVSEHNAIYQQRRDRMLNALTSIGIHASKPRGTFFIWAPVPQGYSSMEFADRLLTELGVIVTPGNAFGSAGEGYFRISLSVPDERLNEAVKRIEKLHMGGDS</sequence>
<organism evidence="6 7">
    <name type="scientific">Salinibacillus aidingensis</name>
    <dbReference type="NCBI Taxonomy" id="237684"/>
    <lineage>
        <taxon>Bacteria</taxon>
        <taxon>Bacillati</taxon>
        <taxon>Bacillota</taxon>
        <taxon>Bacilli</taxon>
        <taxon>Bacillales</taxon>
        <taxon>Bacillaceae</taxon>
        <taxon>Salinibacillus</taxon>
    </lineage>
</organism>
<keyword evidence="7" id="KW-1185">Reference proteome</keyword>
<dbReference type="GO" id="GO:0008483">
    <property type="term" value="F:transaminase activity"/>
    <property type="evidence" value="ECO:0007669"/>
    <property type="project" value="UniProtKB-KW"/>
</dbReference>
<gene>
    <name evidence="6" type="ORF">GCM10008986_11760</name>
</gene>
<dbReference type="InterPro" id="IPR050881">
    <property type="entry name" value="LL-DAP_aminotransferase"/>
</dbReference>
<comment type="caution">
    <text evidence="6">The sequence shown here is derived from an EMBL/GenBank/DDBJ whole genome shotgun (WGS) entry which is preliminary data.</text>
</comment>
<dbReference type="EC" id="2.6.1.-" evidence="4"/>
<keyword evidence="2 4" id="KW-0032">Aminotransferase</keyword>
<dbReference type="PANTHER" id="PTHR42832">
    <property type="entry name" value="AMINO ACID AMINOTRANSFERASE"/>
    <property type="match status" value="1"/>
</dbReference>
<dbReference type="PROSITE" id="PS00105">
    <property type="entry name" value="AA_TRANSFER_CLASS_1"/>
    <property type="match status" value="1"/>
</dbReference>
<comment type="cofactor">
    <cofactor evidence="1 4">
        <name>pyridoxal 5'-phosphate</name>
        <dbReference type="ChEBI" id="CHEBI:597326"/>
    </cofactor>
</comment>
<reference evidence="7" key="1">
    <citation type="journal article" date="2019" name="Int. J. Syst. Evol. Microbiol.">
        <title>The Global Catalogue of Microorganisms (GCM) 10K type strain sequencing project: providing services to taxonomists for standard genome sequencing and annotation.</title>
        <authorList>
            <consortium name="The Broad Institute Genomics Platform"/>
            <consortium name="The Broad Institute Genome Sequencing Center for Infectious Disease"/>
            <person name="Wu L."/>
            <person name="Ma J."/>
        </authorList>
    </citation>
    <scope>NUCLEOTIDE SEQUENCE [LARGE SCALE GENOMIC DNA]</scope>
    <source>
        <strain evidence="7">JCM 12389</strain>
    </source>
</reference>
<dbReference type="Proteomes" id="UP001500880">
    <property type="component" value="Unassembled WGS sequence"/>
</dbReference>
<evidence type="ECO:0000256" key="2">
    <source>
        <dbReference type="ARBA" id="ARBA00022576"/>
    </source>
</evidence>
<keyword evidence="3 4" id="KW-0808">Transferase</keyword>
<dbReference type="Gene3D" id="3.40.640.10">
    <property type="entry name" value="Type I PLP-dependent aspartate aminotransferase-like (Major domain)"/>
    <property type="match status" value="1"/>
</dbReference>